<keyword evidence="2" id="KW-1185">Reference proteome</keyword>
<gene>
    <name evidence="1" type="ORF">JBP901_gp113</name>
</gene>
<dbReference type="OrthoDB" id="16528at10239"/>
<evidence type="ECO:0000313" key="1">
    <source>
        <dbReference type="EMBL" id="AID17825.1"/>
    </source>
</evidence>
<accession>A0A0E3DEM2</accession>
<organism evidence="1 2">
    <name type="scientific">Bacillus phage JBP901</name>
    <dbReference type="NCBI Taxonomy" id="1498212"/>
    <lineage>
        <taxon>Viruses</taxon>
        <taxon>Duplodnaviria</taxon>
        <taxon>Heunggongvirae</taxon>
        <taxon>Uroviricota</taxon>
        <taxon>Caudoviricetes</taxon>
        <taxon>Herelleviridae</taxon>
        <taxon>Bastillevirinae</taxon>
        <taxon>Caeruleovirus</taxon>
        <taxon>Caeruleovirus JBP901</taxon>
    </lineage>
</organism>
<dbReference type="RefSeq" id="YP_009149151.1">
    <property type="nucleotide sequence ID" value="NC_027352.1"/>
</dbReference>
<name>A0A0E3DEM2_9CAUD</name>
<dbReference type="Proteomes" id="UP000033000">
    <property type="component" value="Segment"/>
</dbReference>
<protein>
    <submittedName>
        <fullName evidence="1">Uncharacterized protein</fullName>
    </submittedName>
</protein>
<sequence length="128" mass="14551">MEATRLFSFVYYKGGTVVSGKSGFYKDDSEAAVKAQKDLPLYKADVVEIHSYNYNAGTFSRFISITSKRNDIKWKEVFNARNLIGHDFYQCQEVAKGVGYKYILFNGQVYSVTGSINNELCEEKDLIV</sequence>
<dbReference type="EMBL" id="KJ676859">
    <property type="protein sequence ID" value="AID17825.1"/>
    <property type="molecule type" value="Genomic_DNA"/>
</dbReference>
<evidence type="ECO:0000313" key="2">
    <source>
        <dbReference type="Proteomes" id="UP000033000"/>
    </source>
</evidence>
<reference evidence="1 2" key="1">
    <citation type="journal article" date="2015" name="Arch. Virol.">
        <title>Complete genome sequence and phylogenetic position of the Bacillus cereus group phage JBP901.</title>
        <authorList>
            <person name="Asare P.T."/>
            <person name="Ryu S."/>
            <person name="Kim K.P."/>
        </authorList>
    </citation>
    <scope>NUCLEOTIDE SEQUENCE [LARGE SCALE GENOMIC DNA]</scope>
</reference>
<dbReference type="KEGG" id="vg:24723092"/>
<dbReference type="GeneID" id="24723092"/>
<proteinExistence type="predicted"/>